<feature type="region of interest" description="Disordered" evidence="1">
    <location>
        <begin position="422"/>
        <end position="456"/>
    </location>
</feature>
<feature type="compositionally biased region" description="Polar residues" evidence="1">
    <location>
        <begin position="76"/>
        <end position="100"/>
    </location>
</feature>
<keyword evidence="3" id="KW-1185">Reference proteome</keyword>
<dbReference type="Proteomes" id="UP001465976">
    <property type="component" value="Unassembled WGS sequence"/>
</dbReference>
<feature type="region of interest" description="Disordered" evidence="1">
    <location>
        <begin position="1"/>
        <end position="115"/>
    </location>
</feature>
<evidence type="ECO:0000256" key="1">
    <source>
        <dbReference type="SAM" id="MobiDB-lite"/>
    </source>
</evidence>
<proteinExistence type="predicted"/>
<sequence>MGLKEDVRNLFTGKQDKGTAHSLKDDDNYECDGAEGGGGSVEVHQRNLRPRKAATDLNNSTIPVNTDLNGADISDPNVSEPNNADISKPNNDISKPNNADVSEPDNVGITRSISEPNSVNILDDSTLHVDLASKTAHPQSPRNESAPLIAEDKSPVQPIAEGDELTTHSPQDASKPPPSISPSSSDAMSGPRPTSTTPVSLADPVVVGGCDDIVMNTDPALAAPNASLLDAIEIPAIDPYPPESLKNGTFVWEYATLLLRAPEGEPLPVFWFALVHNWIELEEKWERIELEPEKLPKDRRPQAFASWFQAGRTKRPGGRVPPASVQLPSFCDEWWLWYDALNPDWRPHKGSVVLPGGDGEWEELECSGKDGFALLLVGLRWWFDRGGLDDKLGLGHWEHTVKGLYDTTVCLHKRRYQAAASSGLGVQETPTGATKSRRDRVRKSPDSCIDNGPDSH</sequence>
<dbReference type="EMBL" id="JBAHYK010000347">
    <property type="protein sequence ID" value="KAL0574979.1"/>
    <property type="molecule type" value="Genomic_DNA"/>
</dbReference>
<feature type="region of interest" description="Disordered" evidence="1">
    <location>
        <begin position="135"/>
        <end position="154"/>
    </location>
</feature>
<name>A0ABR3FI53_9AGAR</name>
<protein>
    <submittedName>
        <fullName evidence="2">Uncharacterized protein</fullName>
    </submittedName>
</protein>
<feature type="region of interest" description="Disordered" evidence="1">
    <location>
        <begin position="161"/>
        <end position="203"/>
    </location>
</feature>
<feature type="compositionally biased region" description="Low complexity" evidence="1">
    <location>
        <begin position="181"/>
        <end position="191"/>
    </location>
</feature>
<feature type="compositionally biased region" description="Polar residues" evidence="1">
    <location>
        <begin position="56"/>
        <end position="68"/>
    </location>
</feature>
<reference evidence="2 3" key="1">
    <citation type="submission" date="2024-02" db="EMBL/GenBank/DDBJ databases">
        <title>A draft genome for the cacao thread blight pathogen Marasmius crinis-equi.</title>
        <authorList>
            <person name="Cohen S.P."/>
            <person name="Baruah I.K."/>
            <person name="Amoako-Attah I."/>
            <person name="Bukari Y."/>
            <person name="Meinhardt L.W."/>
            <person name="Bailey B.A."/>
        </authorList>
    </citation>
    <scope>NUCLEOTIDE SEQUENCE [LARGE SCALE GENOMIC DNA]</scope>
    <source>
        <strain evidence="2 3">GH-76</strain>
    </source>
</reference>
<feature type="compositionally biased region" description="Basic and acidic residues" evidence="1">
    <location>
        <begin position="1"/>
        <end position="26"/>
    </location>
</feature>
<comment type="caution">
    <text evidence="2">The sequence shown here is derived from an EMBL/GenBank/DDBJ whole genome shotgun (WGS) entry which is preliminary data.</text>
</comment>
<organism evidence="2 3">
    <name type="scientific">Marasmius crinis-equi</name>
    <dbReference type="NCBI Taxonomy" id="585013"/>
    <lineage>
        <taxon>Eukaryota</taxon>
        <taxon>Fungi</taxon>
        <taxon>Dikarya</taxon>
        <taxon>Basidiomycota</taxon>
        <taxon>Agaricomycotina</taxon>
        <taxon>Agaricomycetes</taxon>
        <taxon>Agaricomycetidae</taxon>
        <taxon>Agaricales</taxon>
        <taxon>Marasmiineae</taxon>
        <taxon>Marasmiaceae</taxon>
        <taxon>Marasmius</taxon>
    </lineage>
</organism>
<evidence type="ECO:0000313" key="2">
    <source>
        <dbReference type="EMBL" id="KAL0574979.1"/>
    </source>
</evidence>
<evidence type="ECO:0000313" key="3">
    <source>
        <dbReference type="Proteomes" id="UP001465976"/>
    </source>
</evidence>
<accession>A0ABR3FI53</accession>
<gene>
    <name evidence="2" type="ORF">V5O48_006995</name>
</gene>